<evidence type="ECO:0000313" key="3">
    <source>
        <dbReference type="EMBL" id="MEU7293420.1"/>
    </source>
</evidence>
<dbReference type="InterPro" id="IPR023294">
    <property type="entry name" value="Tachylectin2"/>
</dbReference>
<dbReference type="Pfam" id="PF14517">
    <property type="entry name" value="Tachylectin"/>
    <property type="match status" value="1"/>
</dbReference>
<accession>A0ABV3CT94</accession>
<comment type="caution">
    <text evidence="3">The sequence shown here is derived from an EMBL/GenBank/DDBJ whole genome shotgun (WGS) entry which is preliminary data.</text>
</comment>
<dbReference type="RefSeq" id="WP_359205761.1">
    <property type="nucleotide sequence ID" value="NZ_JBEZAM010000008.1"/>
</dbReference>
<evidence type="ECO:0000313" key="4">
    <source>
        <dbReference type="Proteomes" id="UP001551210"/>
    </source>
</evidence>
<evidence type="ECO:0000259" key="2">
    <source>
        <dbReference type="Pfam" id="PF14517"/>
    </source>
</evidence>
<reference evidence="3 4" key="1">
    <citation type="submission" date="2024-06" db="EMBL/GenBank/DDBJ databases">
        <title>The Natural Products Discovery Center: Release of the First 8490 Sequenced Strains for Exploring Actinobacteria Biosynthetic Diversity.</title>
        <authorList>
            <person name="Kalkreuter E."/>
            <person name="Kautsar S.A."/>
            <person name="Yang D."/>
            <person name="Bader C.D."/>
            <person name="Teijaro C.N."/>
            <person name="Fluegel L."/>
            <person name="Davis C.M."/>
            <person name="Simpson J.R."/>
            <person name="Lauterbach L."/>
            <person name="Steele A.D."/>
            <person name="Gui C."/>
            <person name="Meng S."/>
            <person name="Li G."/>
            <person name="Viehrig K."/>
            <person name="Ye F."/>
            <person name="Su P."/>
            <person name="Kiefer A.F."/>
            <person name="Nichols A."/>
            <person name="Cepeda A.J."/>
            <person name="Yan W."/>
            <person name="Fan B."/>
            <person name="Jiang Y."/>
            <person name="Adhikari A."/>
            <person name="Zheng C.-J."/>
            <person name="Schuster L."/>
            <person name="Cowan T.M."/>
            <person name="Smanski M.J."/>
            <person name="Chevrette M.G."/>
            <person name="De Carvalho L.P.S."/>
            <person name="Shen B."/>
        </authorList>
    </citation>
    <scope>NUCLEOTIDE SEQUENCE [LARGE SCALE GENOMIC DNA]</scope>
    <source>
        <strain evidence="3 4">NPDC045705</strain>
    </source>
</reference>
<feature type="signal peptide" evidence="1">
    <location>
        <begin position="1"/>
        <end position="21"/>
    </location>
</feature>
<protein>
    <recommendedName>
        <fullName evidence="2">Tachylectin 2 domain-containing protein</fullName>
    </recommendedName>
</protein>
<dbReference type="EMBL" id="JBEZAM010000008">
    <property type="protein sequence ID" value="MEU7293420.1"/>
    <property type="molecule type" value="Genomic_DNA"/>
</dbReference>
<feature type="chain" id="PRO_5047065418" description="Tachylectin 2 domain-containing protein" evidence="1">
    <location>
        <begin position="22"/>
        <end position="444"/>
    </location>
</feature>
<evidence type="ECO:0000256" key="1">
    <source>
        <dbReference type="SAM" id="SignalP"/>
    </source>
</evidence>
<name>A0ABV3CT94_STREX</name>
<feature type="domain" description="Tachylectin 2" evidence="2">
    <location>
        <begin position="203"/>
        <end position="441"/>
    </location>
</feature>
<gene>
    <name evidence="3" type="ORF">AB0A76_09485</name>
</gene>
<proteinExistence type="predicted"/>
<keyword evidence="4" id="KW-1185">Reference proteome</keyword>
<dbReference type="Gene3D" id="2.115.10.10">
    <property type="entry name" value="Tachylectin 2"/>
    <property type="match status" value="1"/>
</dbReference>
<dbReference type="Proteomes" id="UP001551210">
    <property type="component" value="Unassembled WGS sequence"/>
</dbReference>
<organism evidence="3 4">
    <name type="scientific">Streptomyces exfoliatus</name>
    <name type="common">Streptomyces hydrogenans</name>
    <dbReference type="NCBI Taxonomy" id="1905"/>
    <lineage>
        <taxon>Bacteria</taxon>
        <taxon>Bacillati</taxon>
        <taxon>Actinomycetota</taxon>
        <taxon>Actinomycetes</taxon>
        <taxon>Kitasatosporales</taxon>
        <taxon>Streptomycetaceae</taxon>
        <taxon>Streptomyces</taxon>
    </lineage>
</organism>
<keyword evidence="1" id="KW-0732">Signal</keyword>
<sequence length="444" mass="46584">MARVRAGLVLATALVAGIAPVALGGAAAVAAPVVAPSGTTVEPGTVVQDGGRLTVPAGVEGPVTLRFKATLPAGVTGPVRARVTLPITNWPPGGWTDHRAAAQIDSTCSVGGGAFAACAWQGTSFTDDPGPYRIVLDLPAVEASATVDHAVTIDLPETLAWIGSLDAPVELKDAAGTVVAQGKVGLDVVAGSPRSSQWGAVHAVDKDGVLWRYEATGKADRTLTPRKRIGGGWNAYDRIVPLNRATAAGTGDLVARDKNGHLWYFEGTGDPAAPFHRARRTTGDQIGRWQEYTSLASNGEGGLVARDKDGVLWNFERSDEEGISLFKPRVRVGGGWNVYTQIAAFGDGLVARDTAGVLWKYNGSTSTSAARPFEARWRVGGGWNTYNTLAGTKELGAGTHTELIARSTNGDLWAYDARPSGFGYAPSSLRTRIGWGWSIYKTVI</sequence>